<accession>A0A8T0MQA6</accession>
<protein>
    <submittedName>
        <fullName evidence="2">Uncharacterized protein</fullName>
    </submittedName>
</protein>
<sequence length="217" mass="22755">MLEKRSGEAAGGLRGRRRRICTHGGGGKPARDGDLHAATHGGGGRGGLARDGDLLVAGGRRPSRCAADAGLSRWPPAPCQLQKQVNDLKRSCRAPTRRLLALVRTSSHCSALRSRPCGGIDGGDQLSRASARRNTARVPVAAQDVEGAGGRRARGATPARRAASEAQCRGGRVVGERSARRRAVGRQAAGAAQLRGRRRSAEGRRGCEYHPVLNATI</sequence>
<comment type="caution">
    <text evidence="2">The sequence shown here is derived from an EMBL/GenBank/DDBJ whole genome shotgun (WGS) entry which is preliminary data.</text>
</comment>
<keyword evidence="3" id="KW-1185">Reference proteome</keyword>
<evidence type="ECO:0000313" key="2">
    <source>
        <dbReference type="EMBL" id="KAG2537559.1"/>
    </source>
</evidence>
<proteinExistence type="predicted"/>
<dbReference type="AlphaFoldDB" id="A0A8T0MQA6"/>
<evidence type="ECO:0000256" key="1">
    <source>
        <dbReference type="SAM" id="MobiDB-lite"/>
    </source>
</evidence>
<gene>
    <name evidence="2" type="ORF">PVAP13_9NG304892</name>
</gene>
<name>A0A8T0MQA6_PANVG</name>
<feature type="region of interest" description="Disordered" evidence="1">
    <location>
        <begin position="148"/>
        <end position="203"/>
    </location>
</feature>
<reference evidence="2" key="1">
    <citation type="submission" date="2020-05" db="EMBL/GenBank/DDBJ databases">
        <title>WGS assembly of Panicum virgatum.</title>
        <authorList>
            <person name="Lovell J.T."/>
            <person name="Jenkins J."/>
            <person name="Shu S."/>
            <person name="Juenger T.E."/>
            <person name="Schmutz J."/>
        </authorList>
    </citation>
    <scope>NUCLEOTIDE SEQUENCE</scope>
    <source>
        <strain evidence="2">AP13</strain>
    </source>
</reference>
<feature type="region of interest" description="Disordered" evidence="1">
    <location>
        <begin position="1"/>
        <end position="46"/>
    </location>
</feature>
<evidence type="ECO:0000313" key="3">
    <source>
        <dbReference type="Proteomes" id="UP000823388"/>
    </source>
</evidence>
<organism evidence="2 3">
    <name type="scientific">Panicum virgatum</name>
    <name type="common">Blackwell switchgrass</name>
    <dbReference type="NCBI Taxonomy" id="38727"/>
    <lineage>
        <taxon>Eukaryota</taxon>
        <taxon>Viridiplantae</taxon>
        <taxon>Streptophyta</taxon>
        <taxon>Embryophyta</taxon>
        <taxon>Tracheophyta</taxon>
        <taxon>Spermatophyta</taxon>
        <taxon>Magnoliopsida</taxon>
        <taxon>Liliopsida</taxon>
        <taxon>Poales</taxon>
        <taxon>Poaceae</taxon>
        <taxon>PACMAD clade</taxon>
        <taxon>Panicoideae</taxon>
        <taxon>Panicodae</taxon>
        <taxon>Paniceae</taxon>
        <taxon>Panicinae</taxon>
        <taxon>Panicum</taxon>
        <taxon>Panicum sect. Hiantes</taxon>
    </lineage>
</organism>
<feature type="compositionally biased region" description="Low complexity" evidence="1">
    <location>
        <begin position="185"/>
        <end position="194"/>
    </location>
</feature>
<dbReference type="EMBL" id="CM029054">
    <property type="protein sequence ID" value="KAG2537559.1"/>
    <property type="molecule type" value="Genomic_DNA"/>
</dbReference>
<dbReference type="Proteomes" id="UP000823388">
    <property type="component" value="Chromosome 9N"/>
</dbReference>